<proteinExistence type="predicted"/>
<reference evidence="1" key="1">
    <citation type="journal article" date="2011" name="J. Bacteriol.">
        <title>Genome Sequence of Lactobacillus pentosus IG1, a Strain Isolated from Spanish-Style Green Olive Fermentations.</title>
        <authorList>
            <person name="Maldonado-Barragan A."/>
            <person name="Caballero-Guerrero B."/>
            <person name="Lucena-Padros H."/>
            <person name="Ruiz-Barba J.L."/>
        </authorList>
    </citation>
    <scope>NUCLEOTIDE SEQUENCE</scope>
    <source>
        <strain evidence="1">IG1</strain>
    </source>
</reference>
<protein>
    <submittedName>
        <fullName evidence="1">Uncharacterized protein</fullName>
    </submittedName>
</protein>
<dbReference type="EMBL" id="FR874849">
    <property type="protein sequence ID" value="CCC15363.1"/>
    <property type="molecule type" value="Genomic_DNA"/>
</dbReference>
<sequence>MVDNLGNQLVDACEHIGLIGEAITSTFELLDLTVDALYRSVRVGRYSIKILS</sequence>
<name>G0LYG0_LACPE</name>
<dbReference type="AlphaFoldDB" id="G0LYG0"/>
<organism evidence="1">
    <name type="scientific">Lactiplantibacillus pentosus IG1</name>
    <dbReference type="NCBI Taxonomy" id="1042160"/>
    <lineage>
        <taxon>Bacteria</taxon>
        <taxon>Bacillati</taxon>
        <taxon>Bacillota</taxon>
        <taxon>Bacilli</taxon>
        <taxon>Lactobacillales</taxon>
        <taxon>Lactobacillaceae</taxon>
        <taxon>Lactiplantibacillus</taxon>
    </lineage>
</organism>
<evidence type="ECO:0000313" key="1">
    <source>
        <dbReference type="EMBL" id="CCC15363.1"/>
    </source>
</evidence>
<gene>
    <name evidence="1" type="ORF">LPENT_00058</name>
</gene>
<accession>G0LYG0</accession>